<reference evidence="3" key="1">
    <citation type="submission" date="2020-05" db="EMBL/GenBank/DDBJ databases">
        <title>Frigoriglobus tundricola gen. nov., sp. nov., a psychrotolerant cellulolytic planctomycete of the family Gemmataceae with two divergent copies of 16S rRNA gene.</title>
        <authorList>
            <person name="Kulichevskaya I.S."/>
            <person name="Ivanova A.A."/>
            <person name="Naumoff D.G."/>
            <person name="Beletsky A.V."/>
            <person name="Rijpstra W.I.C."/>
            <person name="Sinninghe Damste J.S."/>
            <person name="Mardanov A.V."/>
            <person name="Ravin N.V."/>
            <person name="Dedysh S.N."/>
        </authorList>
    </citation>
    <scope>NUCLEOTIDE SEQUENCE [LARGE SCALE GENOMIC DNA]</scope>
    <source>
        <strain evidence="3">PL17</strain>
    </source>
</reference>
<proteinExistence type="predicted"/>
<evidence type="ECO:0000313" key="3">
    <source>
        <dbReference type="Proteomes" id="UP000503447"/>
    </source>
</evidence>
<feature type="region of interest" description="Disordered" evidence="1">
    <location>
        <begin position="17"/>
        <end position="39"/>
    </location>
</feature>
<dbReference type="Proteomes" id="UP000503447">
    <property type="component" value="Chromosome"/>
</dbReference>
<evidence type="ECO:0000313" key="2">
    <source>
        <dbReference type="EMBL" id="QJW97665.1"/>
    </source>
</evidence>
<dbReference type="EMBL" id="CP053452">
    <property type="protein sequence ID" value="QJW97665.1"/>
    <property type="molecule type" value="Genomic_DNA"/>
</dbReference>
<keyword evidence="3" id="KW-1185">Reference proteome</keyword>
<dbReference type="RefSeq" id="WP_171472998.1">
    <property type="nucleotide sequence ID" value="NZ_CP053452.2"/>
</dbReference>
<protein>
    <submittedName>
        <fullName evidence="2">Uncharacterized protein</fullName>
    </submittedName>
</protein>
<evidence type="ECO:0000256" key="1">
    <source>
        <dbReference type="SAM" id="MobiDB-lite"/>
    </source>
</evidence>
<gene>
    <name evidence="2" type="ORF">FTUN_5242</name>
</gene>
<name>A0A6M5YUB3_9BACT</name>
<dbReference type="KEGG" id="ftj:FTUN_5242"/>
<sequence>MYQLGMPCVDARLHEIGVEEKDAKPPRAKPEPKEARDHTEAREIYQAYLQKVQELEAHQVYAEQVARATAGRGQTPVRPLATMGTDGGPLLCDHCGKPIVLEGGQFHGKTADEAWRVNSSPNWTSWILGGLVVEIQVNGTLRIYHGYPGRTNHCCNVASRERAKACAEVKSNPGAEKQSMILAFLEHEFPDMTRNERLGLLSKILGTLYSYDPGIGINRPSRGS</sequence>
<organism evidence="2 3">
    <name type="scientific">Frigoriglobus tundricola</name>
    <dbReference type="NCBI Taxonomy" id="2774151"/>
    <lineage>
        <taxon>Bacteria</taxon>
        <taxon>Pseudomonadati</taxon>
        <taxon>Planctomycetota</taxon>
        <taxon>Planctomycetia</taxon>
        <taxon>Gemmatales</taxon>
        <taxon>Gemmataceae</taxon>
        <taxon>Frigoriglobus</taxon>
    </lineage>
</organism>
<accession>A0A6M5YUB3</accession>
<dbReference type="AlphaFoldDB" id="A0A6M5YUB3"/>